<dbReference type="SUPFAM" id="SSF103473">
    <property type="entry name" value="MFS general substrate transporter"/>
    <property type="match status" value="1"/>
</dbReference>
<keyword evidence="2" id="KW-1003">Cell membrane</keyword>
<feature type="domain" description="Major facilitator superfamily (MFS) profile" evidence="7">
    <location>
        <begin position="1"/>
        <end position="421"/>
    </location>
</feature>
<dbReference type="InterPro" id="IPR020846">
    <property type="entry name" value="MFS_dom"/>
</dbReference>
<feature type="transmembrane region" description="Helical" evidence="6">
    <location>
        <begin position="224"/>
        <end position="245"/>
    </location>
</feature>
<accession>A0A136LWI0</accession>
<dbReference type="Pfam" id="PF07690">
    <property type="entry name" value="MFS_1"/>
    <property type="match status" value="1"/>
</dbReference>
<sequence>MGTFYAVAFNTLLSSVITFLVWFGVSIWVYLETGSVLATSIMSAFYALSMVLTGFIYGPIVDRSSKRSVMLWGDIISLIFLVIGFVIYQQTPVEQFRSDGSVVLWGMVLMIFLGVIISGVRNVALPALITILVKKEERDRANGLVGTITGVGFIIAPMLGGILLALAGMFWILLLAIVIRIVTVLHLLIVRIPQDTIHLETDETSDRSFSVRTTLKAIGTVPGLWGLFLFNSFNNMLGGVFMPLIDPYALSLMRQEQWGILSGVLSIGFILGGLIITRRGVGSTPVKNLFKVNLVMWGITVLFALQPSIVLFAAGVFGYFLFVPFIEAIEHTIVQNVVPVNIQGRVFGLAVSIEQIATPVVTLLIGPVAQFVFVPFMTDGAGVDLIGAWFGVGTGRGIALLFTATGFLGFVLTLLAMRLRSYKVLAAQYAQKVKE</sequence>
<evidence type="ECO:0000256" key="1">
    <source>
        <dbReference type="ARBA" id="ARBA00004651"/>
    </source>
</evidence>
<dbReference type="GO" id="GO:0022857">
    <property type="term" value="F:transmembrane transporter activity"/>
    <property type="evidence" value="ECO:0007669"/>
    <property type="project" value="InterPro"/>
</dbReference>
<dbReference type="Proteomes" id="UP000070457">
    <property type="component" value="Unassembled WGS sequence"/>
</dbReference>
<dbReference type="STRING" id="1617426.TR69_WS6001001313"/>
<feature type="transmembrane region" description="Helical" evidence="6">
    <location>
        <begin position="297"/>
        <end position="326"/>
    </location>
</feature>
<evidence type="ECO:0000313" key="9">
    <source>
        <dbReference type="Proteomes" id="UP000070457"/>
    </source>
</evidence>
<evidence type="ECO:0000256" key="4">
    <source>
        <dbReference type="ARBA" id="ARBA00022989"/>
    </source>
</evidence>
<comment type="caution">
    <text evidence="8">The sequence shown here is derived from an EMBL/GenBank/DDBJ whole genome shotgun (WGS) entry which is preliminary data.</text>
</comment>
<feature type="transmembrane region" description="Helical" evidence="6">
    <location>
        <begin position="37"/>
        <end position="57"/>
    </location>
</feature>
<evidence type="ECO:0000256" key="5">
    <source>
        <dbReference type="ARBA" id="ARBA00023136"/>
    </source>
</evidence>
<feature type="transmembrane region" description="Helical" evidence="6">
    <location>
        <begin position="398"/>
        <end position="417"/>
    </location>
</feature>
<dbReference type="PANTHER" id="PTHR23513">
    <property type="entry name" value="INTEGRAL MEMBRANE EFFLUX PROTEIN-RELATED"/>
    <property type="match status" value="1"/>
</dbReference>
<keyword evidence="3 6" id="KW-0812">Transmembrane</keyword>
<organism evidence="8 9">
    <name type="scientific">candidate division WS6 bacterium OLB20</name>
    <dbReference type="NCBI Taxonomy" id="1617426"/>
    <lineage>
        <taxon>Bacteria</taxon>
        <taxon>Candidatus Dojkabacteria</taxon>
    </lineage>
</organism>
<dbReference type="PROSITE" id="PS50850">
    <property type="entry name" value="MFS"/>
    <property type="match status" value="1"/>
</dbReference>
<feature type="transmembrane region" description="Helical" evidence="6">
    <location>
        <begin position="102"/>
        <end position="132"/>
    </location>
</feature>
<feature type="transmembrane region" description="Helical" evidence="6">
    <location>
        <begin position="69"/>
        <end position="90"/>
    </location>
</feature>
<evidence type="ECO:0000259" key="7">
    <source>
        <dbReference type="PROSITE" id="PS50850"/>
    </source>
</evidence>
<protein>
    <submittedName>
        <fullName evidence="8">Enterobactin exporter EntS</fullName>
    </submittedName>
</protein>
<feature type="transmembrane region" description="Helical" evidence="6">
    <location>
        <begin position="257"/>
        <end position="276"/>
    </location>
</feature>
<dbReference type="InterPro" id="IPR036259">
    <property type="entry name" value="MFS_trans_sf"/>
</dbReference>
<dbReference type="GO" id="GO:0005886">
    <property type="term" value="C:plasma membrane"/>
    <property type="evidence" value="ECO:0007669"/>
    <property type="project" value="UniProtKB-SubCell"/>
</dbReference>
<evidence type="ECO:0000256" key="6">
    <source>
        <dbReference type="SAM" id="Phobius"/>
    </source>
</evidence>
<name>A0A136LWI0_9BACT</name>
<gene>
    <name evidence="8" type="ORF">TR69_WS6001001313</name>
</gene>
<dbReference type="InterPro" id="IPR011701">
    <property type="entry name" value="MFS"/>
</dbReference>
<comment type="subcellular location">
    <subcellularLocation>
        <location evidence="1">Cell membrane</location>
        <topology evidence="1">Multi-pass membrane protein</topology>
    </subcellularLocation>
</comment>
<evidence type="ECO:0000256" key="3">
    <source>
        <dbReference type="ARBA" id="ARBA00022692"/>
    </source>
</evidence>
<feature type="transmembrane region" description="Helical" evidence="6">
    <location>
        <begin position="7"/>
        <end position="31"/>
    </location>
</feature>
<evidence type="ECO:0000256" key="2">
    <source>
        <dbReference type="ARBA" id="ARBA00022475"/>
    </source>
</evidence>
<feature type="transmembrane region" description="Helical" evidence="6">
    <location>
        <begin position="144"/>
        <end position="164"/>
    </location>
</feature>
<dbReference type="CDD" id="cd06173">
    <property type="entry name" value="MFS_MefA_like"/>
    <property type="match status" value="1"/>
</dbReference>
<keyword evidence="5 6" id="KW-0472">Membrane</keyword>
<dbReference type="PANTHER" id="PTHR23513:SF6">
    <property type="entry name" value="MAJOR FACILITATOR SUPERFAMILY ASSOCIATED DOMAIN-CONTAINING PROTEIN"/>
    <property type="match status" value="1"/>
</dbReference>
<proteinExistence type="predicted"/>
<dbReference type="EMBL" id="JYNZ01000005">
    <property type="protein sequence ID" value="KXK26020.1"/>
    <property type="molecule type" value="Genomic_DNA"/>
</dbReference>
<reference evidence="8 9" key="1">
    <citation type="submission" date="2015-02" db="EMBL/GenBank/DDBJ databases">
        <title>Improved understanding of the partial-nitritation anammox process through 23 genomes representing the majority of the microbial community.</title>
        <authorList>
            <person name="Speth D.R."/>
            <person name="In T Zandt M."/>
            <person name="Guerrero Cruz S."/>
            <person name="Jetten M.S."/>
            <person name="Dutilh B.E."/>
        </authorList>
    </citation>
    <scope>NUCLEOTIDE SEQUENCE [LARGE SCALE GENOMIC DNA]</scope>
    <source>
        <strain evidence="8">OLB20</strain>
    </source>
</reference>
<feature type="transmembrane region" description="Helical" evidence="6">
    <location>
        <begin position="170"/>
        <end position="190"/>
    </location>
</feature>
<dbReference type="Gene3D" id="1.20.1250.20">
    <property type="entry name" value="MFS general substrate transporter like domains"/>
    <property type="match status" value="1"/>
</dbReference>
<keyword evidence="4 6" id="KW-1133">Transmembrane helix</keyword>
<evidence type="ECO:0000313" key="8">
    <source>
        <dbReference type="EMBL" id="KXK26020.1"/>
    </source>
</evidence>
<dbReference type="AlphaFoldDB" id="A0A136LWI0"/>